<evidence type="ECO:0000313" key="1">
    <source>
        <dbReference type="EMBL" id="PHJ15459.1"/>
    </source>
</evidence>
<accession>A0A2C6KE92</accession>
<feature type="non-terminal residue" evidence="1">
    <location>
        <position position="69"/>
    </location>
</feature>
<proteinExistence type="predicted"/>
<evidence type="ECO:0000313" key="2">
    <source>
        <dbReference type="Proteomes" id="UP000221165"/>
    </source>
</evidence>
<name>A0A2C6KE92_9APIC</name>
<reference evidence="1 2" key="1">
    <citation type="journal article" date="2017" name="Int. J. Parasitol.">
        <title>The genome of the protozoan parasite Cystoisospora suis and a reverse vaccinology approach to identify vaccine candidates.</title>
        <authorList>
            <person name="Palmieri N."/>
            <person name="Shrestha A."/>
            <person name="Ruttkowski B."/>
            <person name="Beck T."/>
            <person name="Vogl C."/>
            <person name="Tomley F."/>
            <person name="Blake D.P."/>
            <person name="Joachim A."/>
        </authorList>
    </citation>
    <scope>NUCLEOTIDE SEQUENCE [LARGE SCALE GENOMIC DNA]</scope>
    <source>
        <strain evidence="1 2">Wien I</strain>
    </source>
</reference>
<dbReference type="EMBL" id="MIGC01008111">
    <property type="protein sequence ID" value="PHJ15459.1"/>
    <property type="molecule type" value="Genomic_DNA"/>
</dbReference>
<keyword evidence="2" id="KW-1185">Reference proteome</keyword>
<dbReference type="GeneID" id="94434044"/>
<gene>
    <name evidence="1" type="ORF">CSUI_010731</name>
</gene>
<organism evidence="1 2">
    <name type="scientific">Cystoisospora suis</name>
    <dbReference type="NCBI Taxonomy" id="483139"/>
    <lineage>
        <taxon>Eukaryota</taxon>
        <taxon>Sar</taxon>
        <taxon>Alveolata</taxon>
        <taxon>Apicomplexa</taxon>
        <taxon>Conoidasida</taxon>
        <taxon>Coccidia</taxon>
        <taxon>Eucoccidiorida</taxon>
        <taxon>Eimeriorina</taxon>
        <taxon>Sarcocystidae</taxon>
        <taxon>Cystoisospora</taxon>
    </lineage>
</organism>
<comment type="caution">
    <text evidence="1">The sequence shown here is derived from an EMBL/GenBank/DDBJ whole genome shotgun (WGS) entry which is preliminary data.</text>
</comment>
<sequence>MMIGREIPRLFTKKDLLERSSKERRLFPTFFSSSGNLSCQAFSPGKVIFRDSSNSSYFIHSFDHPRFSS</sequence>
<dbReference type="VEuPathDB" id="ToxoDB:CSUI_010731"/>
<dbReference type="AlphaFoldDB" id="A0A2C6KE92"/>
<dbReference type="Proteomes" id="UP000221165">
    <property type="component" value="Unassembled WGS sequence"/>
</dbReference>
<dbReference type="RefSeq" id="XP_067917192.1">
    <property type="nucleotide sequence ID" value="XM_068070833.1"/>
</dbReference>
<protein>
    <submittedName>
        <fullName evidence="1">Uncharacterized protein</fullName>
    </submittedName>
</protein>